<dbReference type="SUPFAM" id="SSF101941">
    <property type="entry name" value="NAC domain"/>
    <property type="match status" value="1"/>
</dbReference>
<evidence type="ECO:0000313" key="7">
    <source>
        <dbReference type="EMBL" id="KMZ62105.1"/>
    </source>
</evidence>
<comment type="caution">
    <text evidence="7">The sequence shown here is derived from an EMBL/GenBank/DDBJ whole genome shotgun (WGS) entry which is preliminary data.</text>
</comment>
<accession>A0A0K9P1P0</accession>
<dbReference type="GO" id="GO:0003677">
    <property type="term" value="F:DNA binding"/>
    <property type="evidence" value="ECO:0007669"/>
    <property type="project" value="UniProtKB-KW"/>
</dbReference>
<proteinExistence type="predicted"/>
<organism evidence="7 8">
    <name type="scientific">Zostera marina</name>
    <name type="common">Eelgrass</name>
    <dbReference type="NCBI Taxonomy" id="29655"/>
    <lineage>
        <taxon>Eukaryota</taxon>
        <taxon>Viridiplantae</taxon>
        <taxon>Streptophyta</taxon>
        <taxon>Embryophyta</taxon>
        <taxon>Tracheophyta</taxon>
        <taxon>Spermatophyta</taxon>
        <taxon>Magnoliopsida</taxon>
        <taxon>Liliopsida</taxon>
        <taxon>Zosteraceae</taxon>
        <taxon>Zostera</taxon>
    </lineage>
</organism>
<keyword evidence="2" id="KW-0805">Transcription regulation</keyword>
<dbReference type="PANTHER" id="PTHR31744">
    <property type="entry name" value="PROTEIN CUP-SHAPED COTYLEDON 2-RELATED"/>
    <property type="match status" value="1"/>
</dbReference>
<dbReference type="GO" id="GO:0006355">
    <property type="term" value="P:regulation of DNA-templated transcription"/>
    <property type="evidence" value="ECO:0007669"/>
    <property type="project" value="InterPro"/>
</dbReference>
<dbReference type="AlphaFoldDB" id="A0A0K9P1P0"/>
<feature type="domain" description="NAC" evidence="6">
    <location>
        <begin position="15"/>
        <end position="164"/>
    </location>
</feature>
<dbReference type="Proteomes" id="UP000036987">
    <property type="component" value="Unassembled WGS sequence"/>
</dbReference>
<evidence type="ECO:0000313" key="8">
    <source>
        <dbReference type="Proteomes" id="UP000036987"/>
    </source>
</evidence>
<protein>
    <recommendedName>
        <fullName evidence="6">NAC domain-containing protein</fullName>
    </recommendedName>
</protein>
<gene>
    <name evidence="7" type="ORF">ZOSMA_48G00250</name>
</gene>
<dbReference type="InterPro" id="IPR003441">
    <property type="entry name" value="NAC-dom"/>
</dbReference>
<evidence type="ECO:0000256" key="4">
    <source>
        <dbReference type="ARBA" id="ARBA00023163"/>
    </source>
</evidence>
<dbReference type="PANTHER" id="PTHR31744:SF235">
    <property type="entry name" value="NAC DOMAIN-CONTAINING PROTEIN"/>
    <property type="match status" value="1"/>
</dbReference>
<keyword evidence="4" id="KW-0804">Transcription</keyword>
<reference evidence="8" key="1">
    <citation type="journal article" date="2016" name="Nature">
        <title>The genome of the seagrass Zostera marina reveals angiosperm adaptation to the sea.</title>
        <authorList>
            <person name="Olsen J.L."/>
            <person name="Rouze P."/>
            <person name="Verhelst B."/>
            <person name="Lin Y.-C."/>
            <person name="Bayer T."/>
            <person name="Collen J."/>
            <person name="Dattolo E."/>
            <person name="De Paoli E."/>
            <person name="Dittami S."/>
            <person name="Maumus F."/>
            <person name="Michel G."/>
            <person name="Kersting A."/>
            <person name="Lauritano C."/>
            <person name="Lohaus R."/>
            <person name="Toepel M."/>
            <person name="Tonon T."/>
            <person name="Vanneste K."/>
            <person name="Amirebrahimi M."/>
            <person name="Brakel J."/>
            <person name="Bostroem C."/>
            <person name="Chovatia M."/>
            <person name="Grimwood J."/>
            <person name="Jenkins J.W."/>
            <person name="Jueterbock A."/>
            <person name="Mraz A."/>
            <person name="Stam W.T."/>
            <person name="Tice H."/>
            <person name="Bornberg-Bauer E."/>
            <person name="Green P.J."/>
            <person name="Pearson G.A."/>
            <person name="Procaccini G."/>
            <person name="Duarte C.M."/>
            <person name="Schmutz J."/>
            <person name="Reusch T.B.H."/>
            <person name="Van de Peer Y."/>
        </authorList>
    </citation>
    <scope>NUCLEOTIDE SEQUENCE [LARGE SCALE GENOMIC DNA]</scope>
    <source>
        <strain evidence="8">cv. Finnish</strain>
    </source>
</reference>
<keyword evidence="8" id="KW-1185">Reference proteome</keyword>
<dbReference type="GO" id="GO:0005634">
    <property type="term" value="C:nucleus"/>
    <property type="evidence" value="ECO:0007669"/>
    <property type="project" value="UniProtKB-SubCell"/>
</dbReference>
<comment type="subcellular location">
    <subcellularLocation>
        <location evidence="1">Nucleus</location>
    </subcellularLocation>
</comment>
<evidence type="ECO:0000256" key="5">
    <source>
        <dbReference type="ARBA" id="ARBA00023242"/>
    </source>
</evidence>
<dbReference type="FunFam" id="2.170.150.80:FF:000002">
    <property type="entry name" value="Nac domain-containing protein 86"/>
    <property type="match status" value="1"/>
</dbReference>
<dbReference type="OrthoDB" id="1912886at2759"/>
<evidence type="ECO:0000259" key="6">
    <source>
        <dbReference type="PROSITE" id="PS51005"/>
    </source>
</evidence>
<evidence type="ECO:0000256" key="2">
    <source>
        <dbReference type="ARBA" id="ARBA00023015"/>
    </source>
</evidence>
<keyword evidence="3" id="KW-0238">DNA-binding</keyword>
<dbReference type="Gene3D" id="2.170.150.80">
    <property type="entry name" value="NAC domain"/>
    <property type="match status" value="1"/>
</dbReference>
<name>A0A0K9P1P0_ZOSMR</name>
<keyword evidence="5" id="KW-0539">Nucleus</keyword>
<sequence length="472" mass="54489">MMSTTEMDVWDTSSMPLGFGFHPTDVELISHYLKRKFMGLNNEIEVIPEVDIYKYEPWELPGKTRIVSRDCKWHFFNTLDRKYPTGSRSNRATEAGYWKSTGKDRVVRSQNRAIGTKKTLVFHQGRPPRGKRTDWIMHEYFLDENERKSSIAKDIFVLCRVTKRNSLEHEDGDVYNDAKKTNDTCALSRVQKDTPNKIEEQVVEVSNAEDANCEAWVQELYDPHFSEFLIPVSTCKVEIDEVNTNSLEPISELENSLLPLKNAENVASANEEYNRYSDFQDCTMSLYEELCYFAQLDQEEILDVQFRKTQVPSIGEEYPIDKTIETGIHTRDGQTTNIDGNSNNWSKLQAHKMAQKNTEAMSHTVILENSNCHLDVNEFSEHVINNKNAAYYDHGIPFNNKERVFEEPENHDQTTRRFRDSVKSLIRKALKDAHVISRRHSHISKRSMLINGLGGCLTGRIAVMTGLMQEKV</sequence>
<dbReference type="InterPro" id="IPR036093">
    <property type="entry name" value="NAC_dom_sf"/>
</dbReference>
<evidence type="ECO:0000256" key="3">
    <source>
        <dbReference type="ARBA" id="ARBA00023125"/>
    </source>
</evidence>
<dbReference type="EMBL" id="LFYR01001410">
    <property type="protein sequence ID" value="KMZ62105.1"/>
    <property type="molecule type" value="Genomic_DNA"/>
</dbReference>
<dbReference type="PROSITE" id="PS51005">
    <property type="entry name" value="NAC"/>
    <property type="match status" value="1"/>
</dbReference>
<evidence type="ECO:0000256" key="1">
    <source>
        <dbReference type="ARBA" id="ARBA00004123"/>
    </source>
</evidence>
<dbReference type="Pfam" id="PF02365">
    <property type="entry name" value="NAM"/>
    <property type="match status" value="1"/>
</dbReference>